<evidence type="ECO:0000313" key="1">
    <source>
        <dbReference type="EMBL" id="MET3525031.1"/>
    </source>
</evidence>
<name>A0ABV2EDD2_9CAUL</name>
<dbReference type="EMBL" id="JBEPLU010000001">
    <property type="protein sequence ID" value="MET3525031.1"/>
    <property type="molecule type" value="Genomic_DNA"/>
</dbReference>
<sequence>MGLLDGILGGGAEGGSPIGAITDLLGAQEGGLGGLLGTFEKSGLGGLAASWVGKGENLPISAEQIQSVLSSGMLADFAAKLGVDPQVAAGTLAKVLPQVIDQLTPDGQLPAGGAGGGLGGLGGIADILGKLGR</sequence>
<dbReference type="Pfam" id="PF20159">
    <property type="entry name" value="YidB"/>
    <property type="match status" value="1"/>
</dbReference>
<protein>
    <submittedName>
        <fullName evidence="1">Uncharacterized protein YidB (DUF937 family)</fullName>
    </submittedName>
</protein>
<keyword evidence="2" id="KW-1185">Reference proteome</keyword>
<comment type="caution">
    <text evidence="1">The sequence shown here is derived from an EMBL/GenBank/DDBJ whole genome shotgun (WGS) entry which is preliminary data.</text>
</comment>
<dbReference type="SUPFAM" id="SSF140804">
    <property type="entry name" value="YidB-like"/>
    <property type="match status" value="1"/>
</dbReference>
<dbReference type="RefSeq" id="WP_331932814.1">
    <property type="nucleotide sequence ID" value="NZ_JBEPLU010000001.1"/>
</dbReference>
<dbReference type="Gene3D" id="1.10.10.690">
    <property type="entry name" value="YidB-like"/>
    <property type="match status" value="1"/>
</dbReference>
<evidence type="ECO:0000313" key="2">
    <source>
        <dbReference type="Proteomes" id="UP001549110"/>
    </source>
</evidence>
<organism evidence="1 2">
    <name type="scientific">Phenylobacterium koreense</name>
    <dbReference type="NCBI Taxonomy" id="266125"/>
    <lineage>
        <taxon>Bacteria</taxon>
        <taxon>Pseudomonadati</taxon>
        <taxon>Pseudomonadota</taxon>
        <taxon>Alphaproteobacteria</taxon>
        <taxon>Caulobacterales</taxon>
        <taxon>Caulobacteraceae</taxon>
        <taxon>Phenylobacterium</taxon>
    </lineage>
</organism>
<gene>
    <name evidence="1" type="ORF">ABID41_000126</name>
</gene>
<dbReference type="InterPro" id="IPR045372">
    <property type="entry name" value="YidB"/>
</dbReference>
<dbReference type="Proteomes" id="UP001549110">
    <property type="component" value="Unassembled WGS sequence"/>
</dbReference>
<reference evidence="1 2" key="1">
    <citation type="submission" date="2024-06" db="EMBL/GenBank/DDBJ databases">
        <title>Genomic Encyclopedia of Type Strains, Phase IV (KMG-IV): sequencing the most valuable type-strain genomes for metagenomic binning, comparative biology and taxonomic classification.</title>
        <authorList>
            <person name="Goeker M."/>
        </authorList>
    </citation>
    <scope>NUCLEOTIDE SEQUENCE [LARGE SCALE GENOMIC DNA]</scope>
    <source>
        <strain evidence="1 2">DSM 17809</strain>
    </source>
</reference>
<proteinExistence type="predicted"/>
<accession>A0ABV2EDD2</accession>
<dbReference type="InterPro" id="IPR027405">
    <property type="entry name" value="YidB-like"/>
</dbReference>